<name>A0ABT6Y5A6_9BACT</name>
<comment type="caution">
    <text evidence="2">The sequence shown here is derived from an EMBL/GenBank/DDBJ whole genome shotgun (WGS) entry which is preliminary data.</text>
</comment>
<dbReference type="SUPFAM" id="SSF54631">
    <property type="entry name" value="CBS-domain pair"/>
    <property type="match status" value="1"/>
</dbReference>
<reference evidence="2 3" key="1">
    <citation type="submission" date="2023-05" db="EMBL/GenBank/DDBJ databases">
        <title>Novel species of genus Flectobacillus isolated from stream in China.</title>
        <authorList>
            <person name="Lu H."/>
        </authorList>
    </citation>
    <scope>NUCLEOTIDE SEQUENCE [LARGE SCALE GENOMIC DNA]</scope>
    <source>
        <strain evidence="2 3">KCTC 42575</strain>
    </source>
</reference>
<sequence length="221" mass="25088">MLAKDIINHVLPILKSSDTVGDALGWMEDYKVGQLAIVEDTEYRGLISQDILIDADESLPMVALQPECPDVFVLENQHLYEVLAQSQKFDLEVIAVLDHEHHFVGTILVNELLNELTKKLGSQELGAIIEIAISNRDYSLSEISRLIEANDTKVISSYYTSGDESSNFRDILTLKLNRRDISPVVATLERFEYHIIGAYAFEPIVTPDKERFDMLMRYLDL</sequence>
<evidence type="ECO:0000259" key="1">
    <source>
        <dbReference type="Pfam" id="PF00571"/>
    </source>
</evidence>
<dbReference type="EMBL" id="JASHIF010000004">
    <property type="protein sequence ID" value="MDI9858745.1"/>
    <property type="molecule type" value="Genomic_DNA"/>
</dbReference>
<organism evidence="2 3">
    <name type="scientific">Flectobacillus roseus</name>
    <dbReference type="NCBI Taxonomy" id="502259"/>
    <lineage>
        <taxon>Bacteria</taxon>
        <taxon>Pseudomonadati</taxon>
        <taxon>Bacteroidota</taxon>
        <taxon>Cytophagia</taxon>
        <taxon>Cytophagales</taxon>
        <taxon>Flectobacillaceae</taxon>
        <taxon>Flectobacillus</taxon>
    </lineage>
</organism>
<dbReference type="Pfam" id="PF00571">
    <property type="entry name" value="CBS"/>
    <property type="match status" value="1"/>
</dbReference>
<feature type="domain" description="CBS" evidence="1">
    <location>
        <begin position="3"/>
        <end position="55"/>
    </location>
</feature>
<dbReference type="InterPro" id="IPR000644">
    <property type="entry name" value="CBS_dom"/>
</dbReference>
<keyword evidence="3" id="KW-1185">Reference proteome</keyword>
<evidence type="ECO:0000313" key="2">
    <source>
        <dbReference type="EMBL" id="MDI9858745.1"/>
    </source>
</evidence>
<dbReference type="Proteomes" id="UP001236507">
    <property type="component" value="Unassembled WGS sequence"/>
</dbReference>
<gene>
    <name evidence="2" type="ORF">QM524_05975</name>
</gene>
<evidence type="ECO:0000313" key="3">
    <source>
        <dbReference type="Proteomes" id="UP001236507"/>
    </source>
</evidence>
<accession>A0ABT6Y5A6</accession>
<protein>
    <submittedName>
        <fullName evidence="2">CBS domain-containing protein</fullName>
    </submittedName>
</protein>
<dbReference type="Gene3D" id="3.10.580.10">
    <property type="entry name" value="CBS-domain"/>
    <property type="match status" value="1"/>
</dbReference>
<dbReference type="RefSeq" id="WP_283343877.1">
    <property type="nucleotide sequence ID" value="NZ_JASHIF010000004.1"/>
</dbReference>
<proteinExistence type="predicted"/>
<dbReference type="InterPro" id="IPR046342">
    <property type="entry name" value="CBS_dom_sf"/>
</dbReference>